<dbReference type="Pfam" id="PF02518">
    <property type="entry name" value="HATPase_c"/>
    <property type="match status" value="1"/>
</dbReference>
<dbReference type="SUPFAM" id="SSF55874">
    <property type="entry name" value="ATPase domain of HSP90 chaperone/DNA topoisomerase II/histidine kinase"/>
    <property type="match status" value="1"/>
</dbReference>
<sequence length="954" mass="105988">MSSTLTSTSLPAAFAPCYPKSEAGQLDLRPLPPREYCAFDDELCSKSLLVFDGQQHESNYSSRSDGTLGSLSQQPDGCSDPYSMPSLARNERLRLTMLWYHTRGLHEDREFQHVLQEKLDLVQTFMQWEFAILGVLSEDVYTRLAASGLPLAVLPRRESTCSHTINQETSAVFMLPNMTSDWRFKGSPAVAQGGLRSYAGVQLRCQAPTGEYVAIGSLCLASNSVQPPLSATQEGALIRFADMLVTEIISHSRHGRRRQRNIMAQRLAECRLDDLENAEKNIFNLIHEMYPDARVDICEASDNRLLLPDHPPINLAVVQDGLWEDSEHIDQLIRTANFTKISTSRTVRAIVHICQRYHHQKYLVVASSHVQTVFDDVDSWFVEKCAISLANIAQEGSLREAIIAKDQFLRGITHQLRTPIHGVLASCELLVEELAARNLLAGGSSVPTTSPSSIIDTIRDSGKELMTTVNNILKLNRWAETIATRKHARVQSLACLEDDIMHETKQVVSQNDLSRIPIFFENRLASDGYITITDPSLLKECIQSLILNALSNDNDDAVIIIIEATSDKSRLSFDVLDGGCGIAPADQGRIFEAFEKINPHSRGAGLGLTLATKIAASMDGNVSLIESSQDAHTHGSHFRAEFHTPKFTPGNTRHSPLSISLHHIPREFYIAHDSDQRLELVSHFASFLEYQGFQRGSTPKNSFAVIAYTPDTVKFQKLVDSLEAGQRAICLTPAGSRLRKVFGDRVHFFSGPFLSARLQDILREVDGAYQNQDLKDLMILPEARQGLEIDLNRISELEIVTPPTPPPEVDPVALLVDDNMVNLRILQMYCQKRNITYRTAINGVEAVDQFKKSLEEGRPINIVLMDLQMPLCDGIEATRQIRDIEGTNEPAPSPSRVLMITGQDSPEDKARSFAAGADAFYVKPMGMKALDQGIGEHFQGFANRIASLNPKVGK</sequence>
<dbReference type="Gene3D" id="3.30.565.10">
    <property type="entry name" value="Histidine kinase-like ATPase, C-terminal domain"/>
    <property type="match status" value="1"/>
</dbReference>
<dbReference type="Pfam" id="PF00512">
    <property type="entry name" value="HisKA"/>
    <property type="match status" value="1"/>
</dbReference>
<protein>
    <recommendedName>
        <fullName evidence="2">histidine kinase</fullName>
        <ecNumber evidence="2">2.7.13.3</ecNumber>
    </recommendedName>
</protein>
<dbReference type="SUPFAM" id="SSF55781">
    <property type="entry name" value="GAF domain-like"/>
    <property type="match status" value="1"/>
</dbReference>
<dbReference type="CDD" id="cd00082">
    <property type="entry name" value="HisKA"/>
    <property type="match status" value="1"/>
</dbReference>
<proteinExistence type="predicted"/>
<dbReference type="InterPro" id="IPR003661">
    <property type="entry name" value="HisK_dim/P_dom"/>
</dbReference>
<dbReference type="InterPro" id="IPR036097">
    <property type="entry name" value="HisK_dim/P_sf"/>
</dbReference>
<dbReference type="Pfam" id="PF00072">
    <property type="entry name" value="Response_reg"/>
    <property type="match status" value="1"/>
</dbReference>
<reference evidence="10 11" key="1">
    <citation type="journal article" date="2024" name="IMA Fungus">
        <title>IMA Genome - F19 : A genome assembly and annotation guide to empower mycologists, including annotated draft genome sequences of Ceratocystis pirilliformis, Diaporthe australafricana, Fusarium ophioides, Paecilomyces lecythidis, and Sporothrix stenoceras.</title>
        <authorList>
            <person name="Aylward J."/>
            <person name="Wilson A.M."/>
            <person name="Visagie C.M."/>
            <person name="Spraker J."/>
            <person name="Barnes I."/>
            <person name="Buitendag C."/>
            <person name="Ceriani C."/>
            <person name="Del Mar Angel L."/>
            <person name="du Plessis D."/>
            <person name="Fuchs T."/>
            <person name="Gasser K."/>
            <person name="Kramer D."/>
            <person name="Li W."/>
            <person name="Munsamy K."/>
            <person name="Piso A."/>
            <person name="Price J.L."/>
            <person name="Sonnekus B."/>
            <person name="Thomas C."/>
            <person name="van der Nest A."/>
            <person name="van Dijk A."/>
            <person name="van Heerden A."/>
            <person name="van Vuuren N."/>
            <person name="Yilmaz N."/>
            <person name="Duong T.A."/>
            <person name="van der Merwe N.A."/>
            <person name="Wingfield M.J."/>
            <person name="Wingfield B.D."/>
        </authorList>
    </citation>
    <scope>NUCLEOTIDE SEQUENCE [LARGE SCALE GENOMIC DNA]</scope>
    <source>
        <strain evidence="10 11">CMW 18300</strain>
    </source>
</reference>
<dbReference type="InterPro" id="IPR036890">
    <property type="entry name" value="HATPase_C_sf"/>
</dbReference>
<evidence type="ECO:0000256" key="2">
    <source>
        <dbReference type="ARBA" id="ARBA00012438"/>
    </source>
</evidence>
<dbReference type="PANTHER" id="PTHR43047:SF72">
    <property type="entry name" value="OSMOSENSING HISTIDINE PROTEIN KINASE SLN1"/>
    <property type="match status" value="1"/>
</dbReference>
<dbReference type="PROSITE" id="PS50109">
    <property type="entry name" value="HIS_KIN"/>
    <property type="match status" value="1"/>
</dbReference>
<evidence type="ECO:0000256" key="5">
    <source>
        <dbReference type="ARBA" id="ARBA00022777"/>
    </source>
</evidence>
<evidence type="ECO:0000256" key="4">
    <source>
        <dbReference type="ARBA" id="ARBA00022679"/>
    </source>
</evidence>
<comment type="caution">
    <text evidence="10">The sequence shown here is derived from an EMBL/GenBank/DDBJ whole genome shotgun (WGS) entry which is preliminary data.</text>
</comment>
<dbReference type="InterPro" id="IPR004358">
    <property type="entry name" value="Sig_transdc_His_kin-like_C"/>
</dbReference>
<name>A0ABR3XC83_9PEZI</name>
<dbReference type="PRINTS" id="PR00344">
    <property type="entry name" value="BCTRLSENSOR"/>
</dbReference>
<gene>
    <name evidence="10" type="ORF">Daus18300_004058</name>
</gene>
<dbReference type="SUPFAM" id="SSF47384">
    <property type="entry name" value="Homodimeric domain of signal transducing histidine kinase"/>
    <property type="match status" value="1"/>
</dbReference>
<accession>A0ABR3XC83</accession>
<evidence type="ECO:0000313" key="11">
    <source>
        <dbReference type="Proteomes" id="UP001583177"/>
    </source>
</evidence>
<dbReference type="InterPro" id="IPR001789">
    <property type="entry name" value="Sig_transdc_resp-reg_receiver"/>
</dbReference>
<dbReference type="EMBL" id="JAWRVE010000026">
    <property type="protein sequence ID" value="KAL1873238.1"/>
    <property type="molecule type" value="Genomic_DNA"/>
</dbReference>
<dbReference type="SMART" id="SM00448">
    <property type="entry name" value="REC"/>
    <property type="match status" value="1"/>
</dbReference>
<dbReference type="CDD" id="cd17546">
    <property type="entry name" value="REC_hyHK_CKI1_RcsC-like"/>
    <property type="match status" value="1"/>
</dbReference>
<evidence type="ECO:0000256" key="6">
    <source>
        <dbReference type="PROSITE-ProRule" id="PRU00169"/>
    </source>
</evidence>
<dbReference type="PROSITE" id="PS50110">
    <property type="entry name" value="RESPONSE_REGULATORY"/>
    <property type="match status" value="1"/>
</dbReference>
<dbReference type="InterPro" id="IPR003594">
    <property type="entry name" value="HATPase_dom"/>
</dbReference>
<dbReference type="SMART" id="SM00388">
    <property type="entry name" value="HisKA"/>
    <property type="match status" value="1"/>
</dbReference>
<feature type="domain" description="Histidine kinase" evidence="8">
    <location>
        <begin position="411"/>
        <end position="646"/>
    </location>
</feature>
<evidence type="ECO:0000256" key="7">
    <source>
        <dbReference type="SAM" id="MobiDB-lite"/>
    </source>
</evidence>
<organism evidence="10 11">
    <name type="scientific">Diaporthe australafricana</name>
    <dbReference type="NCBI Taxonomy" id="127596"/>
    <lineage>
        <taxon>Eukaryota</taxon>
        <taxon>Fungi</taxon>
        <taxon>Dikarya</taxon>
        <taxon>Ascomycota</taxon>
        <taxon>Pezizomycotina</taxon>
        <taxon>Sordariomycetes</taxon>
        <taxon>Sordariomycetidae</taxon>
        <taxon>Diaporthales</taxon>
        <taxon>Diaporthaceae</taxon>
        <taxon>Diaporthe</taxon>
    </lineage>
</organism>
<dbReference type="InterPro" id="IPR029016">
    <property type="entry name" value="GAF-like_dom_sf"/>
</dbReference>
<dbReference type="InterPro" id="IPR005467">
    <property type="entry name" value="His_kinase_dom"/>
</dbReference>
<dbReference type="EC" id="2.7.13.3" evidence="2"/>
<feature type="compositionally biased region" description="Polar residues" evidence="7">
    <location>
        <begin position="59"/>
        <end position="76"/>
    </location>
</feature>
<dbReference type="Gene3D" id="3.40.50.2300">
    <property type="match status" value="1"/>
</dbReference>
<dbReference type="Proteomes" id="UP001583177">
    <property type="component" value="Unassembled WGS sequence"/>
</dbReference>
<keyword evidence="5" id="KW-0418">Kinase</keyword>
<comment type="catalytic activity">
    <reaction evidence="1">
        <text>ATP + protein L-histidine = ADP + protein N-phospho-L-histidine.</text>
        <dbReference type="EC" id="2.7.13.3"/>
    </reaction>
</comment>
<dbReference type="Gene3D" id="3.30.450.40">
    <property type="match status" value="1"/>
</dbReference>
<dbReference type="SUPFAM" id="SSF52172">
    <property type="entry name" value="CheY-like"/>
    <property type="match status" value="1"/>
</dbReference>
<evidence type="ECO:0000256" key="1">
    <source>
        <dbReference type="ARBA" id="ARBA00000085"/>
    </source>
</evidence>
<dbReference type="SMART" id="SM00387">
    <property type="entry name" value="HATPase_c"/>
    <property type="match status" value="1"/>
</dbReference>
<evidence type="ECO:0000259" key="8">
    <source>
        <dbReference type="PROSITE" id="PS50109"/>
    </source>
</evidence>
<dbReference type="Gene3D" id="1.10.287.130">
    <property type="match status" value="1"/>
</dbReference>
<evidence type="ECO:0000313" key="10">
    <source>
        <dbReference type="EMBL" id="KAL1873238.1"/>
    </source>
</evidence>
<keyword evidence="4" id="KW-0808">Transferase</keyword>
<keyword evidence="11" id="KW-1185">Reference proteome</keyword>
<evidence type="ECO:0000256" key="3">
    <source>
        <dbReference type="ARBA" id="ARBA00022553"/>
    </source>
</evidence>
<feature type="domain" description="Response regulatory" evidence="9">
    <location>
        <begin position="812"/>
        <end position="938"/>
    </location>
</feature>
<evidence type="ECO:0000259" key="9">
    <source>
        <dbReference type="PROSITE" id="PS50110"/>
    </source>
</evidence>
<feature type="modified residue" description="4-aspartylphosphate" evidence="6">
    <location>
        <position position="866"/>
    </location>
</feature>
<feature type="region of interest" description="Disordered" evidence="7">
    <location>
        <begin position="59"/>
        <end position="83"/>
    </location>
</feature>
<dbReference type="InterPro" id="IPR011006">
    <property type="entry name" value="CheY-like_superfamily"/>
</dbReference>
<keyword evidence="3 6" id="KW-0597">Phosphoprotein</keyword>
<dbReference type="PANTHER" id="PTHR43047">
    <property type="entry name" value="TWO-COMPONENT HISTIDINE PROTEIN KINASE"/>
    <property type="match status" value="1"/>
</dbReference>